<dbReference type="WBParaSite" id="SCUD_0000388101-mRNA-1">
    <property type="protein sequence ID" value="SCUD_0000388101-mRNA-1"/>
    <property type="gene ID" value="SCUD_0000388101"/>
</dbReference>
<evidence type="ECO:0000313" key="3">
    <source>
        <dbReference type="WBParaSite" id="SCUD_0000388101-mRNA-1"/>
    </source>
</evidence>
<keyword evidence="2" id="KW-1185">Reference proteome</keyword>
<proteinExistence type="predicted"/>
<sequence length="133" mass="15016">MFTAPEADIWLHLEEATDVNMCNTPRILNQQSHPKRLVSREGLIAPESMIKWKRTKRKRDLERDTLSADVKLPKNITTATFQRTKRTANSPRTSDMKVDIFSIGEEALSSSSESELVSFDNVNTSNVSEFSSG</sequence>
<gene>
    <name evidence="1" type="ORF">SCUD_LOCUS3881</name>
</gene>
<protein>
    <submittedName>
        <fullName evidence="1 3">Uncharacterized protein</fullName>
    </submittedName>
</protein>
<name>A0A183JME9_9TREM</name>
<dbReference type="EMBL" id="UZAK01004662">
    <property type="protein sequence ID" value="VDO85061.1"/>
    <property type="molecule type" value="Genomic_DNA"/>
</dbReference>
<accession>A0A183JME9</accession>
<evidence type="ECO:0000313" key="1">
    <source>
        <dbReference type="EMBL" id="VDO85061.1"/>
    </source>
</evidence>
<dbReference type="Proteomes" id="UP000279833">
    <property type="component" value="Unassembled WGS sequence"/>
</dbReference>
<reference evidence="1 2" key="2">
    <citation type="submission" date="2018-11" db="EMBL/GenBank/DDBJ databases">
        <authorList>
            <consortium name="Pathogen Informatics"/>
        </authorList>
    </citation>
    <scope>NUCLEOTIDE SEQUENCE [LARGE SCALE GENOMIC DNA]</scope>
    <source>
        <strain evidence="1">Dakar</strain>
        <strain evidence="2">Dakar, Senegal</strain>
    </source>
</reference>
<organism evidence="3">
    <name type="scientific">Schistosoma curassoni</name>
    <dbReference type="NCBI Taxonomy" id="6186"/>
    <lineage>
        <taxon>Eukaryota</taxon>
        <taxon>Metazoa</taxon>
        <taxon>Spiralia</taxon>
        <taxon>Lophotrochozoa</taxon>
        <taxon>Platyhelminthes</taxon>
        <taxon>Trematoda</taxon>
        <taxon>Digenea</taxon>
        <taxon>Strigeidida</taxon>
        <taxon>Schistosomatoidea</taxon>
        <taxon>Schistosomatidae</taxon>
        <taxon>Schistosoma</taxon>
    </lineage>
</organism>
<reference evidence="3" key="1">
    <citation type="submission" date="2016-06" db="UniProtKB">
        <authorList>
            <consortium name="WormBaseParasite"/>
        </authorList>
    </citation>
    <scope>IDENTIFICATION</scope>
</reference>
<evidence type="ECO:0000313" key="2">
    <source>
        <dbReference type="Proteomes" id="UP000279833"/>
    </source>
</evidence>
<dbReference type="AlphaFoldDB" id="A0A183JME9"/>